<dbReference type="PANTHER" id="PTHR10165">
    <property type="entry name" value="LIPID PHOSPHATE PHOSPHATASE"/>
    <property type="match status" value="1"/>
</dbReference>
<sequence length="266" mass="30301">MRIMVNHENVAFFNELVIRGILLIIFIVTDDMKPFFRVIQPEEMWLYKNPFVENDQAPFEIVLCIAIFLPLGVIAILFISQRKKNDAIQSFLALSLALCLNAVITNSVKLTVGRPRPDFFFRCFPDGHMTDNLECNGDEEVVIQGRKSFPSGHSSFSFTGLGFTAMYLAGKLHCFHPRGRGVAWRLCVPIIPLLVATFIAISRTQDYKHHWQDVLVGSILGLIIAYLSYRQYYPPLDSPQCDSPHIDIIETNTETTNKELQTVKYV</sequence>
<keyword evidence="4 6" id="KW-1133">Transmembrane helix</keyword>
<dbReference type="InterPro" id="IPR043216">
    <property type="entry name" value="PAP-like"/>
</dbReference>
<proteinExistence type="inferred from homology"/>
<evidence type="ECO:0000259" key="7">
    <source>
        <dbReference type="SMART" id="SM00014"/>
    </source>
</evidence>
<dbReference type="PANTHER" id="PTHR10165:SF35">
    <property type="entry name" value="RE23632P"/>
    <property type="match status" value="1"/>
</dbReference>
<comment type="subcellular location">
    <subcellularLocation>
        <location evidence="1">Membrane</location>
        <topology evidence="1">Multi-pass membrane protein</topology>
    </subcellularLocation>
</comment>
<evidence type="ECO:0000256" key="6">
    <source>
        <dbReference type="SAM" id="Phobius"/>
    </source>
</evidence>
<dbReference type="GeneID" id="100366491"/>
<dbReference type="Proteomes" id="UP000694865">
    <property type="component" value="Unplaced"/>
</dbReference>
<dbReference type="Pfam" id="PF01569">
    <property type="entry name" value="PAP2"/>
    <property type="match status" value="1"/>
</dbReference>
<evidence type="ECO:0000256" key="5">
    <source>
        <dbReference type="ARBA" id="ARBA00023136"/>
    </source>
</evidence>
<evidence type="ECO:0000256" key="2">
    <source>
        <dbReference type="ARBA" id="ARBA00008816"/>
    </source>
</evidence>
<evidence type="ECO:0000256" key="3">
    <source>
        <dbReference type="ARBA" id="ARBA00022692"/>
    </source>
</evidence>
<feature type="transmembrane region" description="Helical" evidence="6">
    <location>
        <begin position="12"/>
        <end position="29"/>
    </location>
</feature>
<protein>
    <submittedName>
        <fullName evidence="9">Phosphatidate phosphatase PPAPDC1A-like</fullName>
    </submittedName>
</protein>
<dbReference type="Gene3D" id="1.20.144.10">
    <property type="entry name" value="Phosphatidic acid phosphatase type 2/haloperoxidase"/>
    <property type="match status" value="1"/>
</dbReference>
<reference evidence="9" key="1">
    <citation type="submission" date="2025-08" db="UniProtKB">
        <authorList>
            <consortium name="RefSeq"/>
        </authorList>
    </citation>
    <scope>IDENTIFICATION</scope>
    <source>
        <tissue evidence="9">Testes</tissue>
    </source>
</reference>
<evidence type="ECO:0000256" key="1">
    <source>
        <dbReference type="ARBA" id="ARBA00004141"/>
    </source>
</evidence>
<dbReference type="SMART" id="SM00014">
    <property type="entry name" value="acidPPc"/>
    <property type="match status" value="1"/>
</dbReference>
<feature type="domain" description="Phosphatidic acid phosphatase type 2/haloperoxidase" evidence="7">
    <location>
        <begin position="90"/>
        <end position="229"/>
    </location>
</feature>
<dbReference type="InterPro" id="IPR036938">
    <property type="entry name" value="PAP2/HPO_sf"/>
</dbReference>
<dbReference type="InterPro" id="IPR000326">
    <property type="entry name" value="PAP2/HPO"/>
</dbReference>
<feature type="transmembrane region" description="Helical" evidence="6">
    <location>
        <begin position="57"/>
        <end position="79"/>
    </location>
</feature>
<name>A0ABM0H1U2_SACKO</name>
<feature type="transmembrane region" description="Helical" evidence="6">
    <location>
        <begin position="210"/>
        <end position="229"/>
    </location>
</feature>
<feature type="transmembrane region" description="Helical" evidence="6">
    <location>
        <begin position="182"/>
        <end position="204"/>
    </location>
</feature>
<keyword evidence="3 6" id="KW-0812">Transmembrane</keyword>
<dbReference type="SUPFAM" id="SSF48317">
    <property type="entry name" value="Acid phosphatase/Vanadium-dependent haloperoxidase"/>
    <property type="match status" value="1"/>
</dbReference>
<keyword evidence="8" id="KW-1185">Reference proteome</keyword>
<dbReference type="CDD" id="cd03390">
    <property type="entry name" value="PAP2_containing_1_like"/>
    <property type="match status" value="1"/>
</dbReference>
<gene>
    <name evidence="9" type="primary">LOC100366491</name>
</gene>
<comment type="similarity">
    <text evidence="2">Belongs to the PA-phosphatase related phosphoesterase family.</text>
</comment>
<feature type="transmembrane region" description="Helical" evidence="6">
    <location>
        <begin position="91"/>
        <end position="112"/>
    </location>
</feature>
<evidence type="ECO:0000313" key="8">
    <source>
        <dbReference type="Proteomes" id="UP000694865"/>
    </source>
</evidence>
<organism evidence="8 9">
    <name type="scientific">Saccoglossus kowalevskii</name>
    <name type="common">Acorn worm</name>
    <dbReference type="NCBI Taxonomy" id="10224"/>
    <lineage>
        <taxon>Eukaryota</taxon>
        <taxon>Metazoa</taxon>
        <taxon>Hemichordata</taxon>
        <taxon>Enteropneusta</taxon>
        <taxon>Harrimaniidae</taxon>
        <taxon>Saccoglossus</taxon>
    </lineage>
</organism>
<dbReference type="RefSeq" id="XP_002742339.1">
    <property type="nucleotide sequence ID" value="XM_002742293.2"/>
</dbReference>
<evidence type="ECO:0000313" key="9">
    <source>
        <dbReference type="RefSeq" id="XP_002742339.1"/>
    </source>
</evidence>
<accession>A0ABM0H1U2</accession>
<feature type="transmembrane region" description="Helical" evidence="6">
    <location>
        <begin position="152"/>
        <end position="170"/>
    </location>
</feature>
<keyword evidence="5 6" id="KW-0472">Membrane</keyword>
<evidence type="ECO:0000256" key="4">
    <source>
        <dbReference type="ARBA" id="ARBA00022989"/>
    </source>
</evidence>